<feature type="transmembrane region" description="Helical" evidence="1">
    <location>
        <begin position="7"/>
        <end position="25"/>
    </location>
</feature>
<keyword evidence="1" id="KW-0812">Transmembrane</keyword>
<comment type="caution">
    <text evidence="3">The sequence shown here is derived from an EMBL/GenBank/DDBJ whole genome shotgun (WGS) entry which is preliminary data.</text>
</comment>
<proteinExistence type="predicted"/>
<reference evidence="3 4" key="1">
    <citation type="submission" date="2015-10" db="EMBL/GenBank/DDBJ databases">
        <title>Draft genome sequence of Thermococcus celericrescens strain DSM 17994.</title>
        <authorList>
            <person name="Hong S.-J."/>
            <person name="Park C.-E."/>
            <person name="Shin J.-H."/>
        </authorList>
    </citation>
    <scope>NUCLEOTIDE SEQUENCE [LARGE SCALE GENOMIC DNA]</scope>
    <source>
        <strain evidence="3 4">DSM 17994</strain>
    </source>
</reference>
<dbReference type="PROSITE" id="PS50850">
    <property type="entry name" value="MFS"/>
    <property type="match status" value="1"/>
</dbReference>
<dbReference type="Gene3D" id="1.20.1250.20">
    <property type="entry name" value="MFS general substrate transporter like domains"/>
    <property type="match status" value="1"/>
</dbReference>
<feature type="transmembrane region" description="Helical" evidence="1">
    <location>
        <begin position="65"/>
        <end position="84"/>
    </location>
</feature>
<accession>A0A100XZQ9</accession>
<sequence length="380" mass="41858">MDYVKRFYLAGFFYLALYTGFYQVYLQSLGLSKGQIGLLMGIMLFLVAFLEVPTGVVADKVSKKTSVLMARTLSLLFLFLLYSADSFADLLLATIISALSTALATGAETGWLYELLKEDGRTDEYPKAYGRLRAFETVGGFAGTLAGGVIADVYGMRLPIILSAPFILASLLVLATIPKDTARSGLSYGHHLLESLRFVWNSRDVRWLFIYANIMGLPLTLFTAFMQLYFYGFLASVLAVSWVMALYMAISSASWYFDAGDSTRKRIYSYAGIVIPLLSFLAGLNGWLGFATLVLGTFIFSQAFKEWQGRFQSAIPDEKRATIGSLYSLMAAVANGVLNVIIGWLFDYVGIMRGILLASALFLGLGILAFIKQCKGFTEL</sequence>
<feature type="transmembrane region" description="Helical" evidence="1">
    <location>
        <begin position="231"/>
        <end position="255"/>
    </location>
</feature>
<dbReference type="GO" id="GO:0022857">
    <property type="term" value="F:transmembrane transporter activity"/>
    <property type="evidence" value="ECO:0007669"/>
    <property type="project" value="InterPro"/>
</dbReference>
<dbReference type="InterPro" id="IPR053160">
    <property type="entry name" value="MFS_DHA3_Transporter"/>
</dbReference>
<dbReference type="InterPro" id="IPR020846">
    <property type="entry name" value="MFS_dom"/>
</dbReference>
<feature type="transmembrane region" description="Helical" evidence="1">
    <location>
        <begin position="37"/>
        <end position="58"/>
    </location>
</feature>
<name>A0A100XZQ9_9EURY</name>
<dbReference type="PANTHER" id="PTHR23530:SF1">
    <property type="entry name" value="PERMEASE, MAJOR FACILITATOR SUPERFAMILY-RELATED"/>
    <property type="match status" value="1"/>
</dbReference>
<evidence type="ECO:0000259" key="2">
    <source>
        <dbReference type="PROSITE" id="PS50850"/>
    </source>
</evidence>
<dbReference type="InterPro" id="IPR036259">
    <property type="entry name" value="MFS_trans_sf"/>
</dbReference>
<dbReference type="SUPFAM" id="SSF103473">
    <property type="entry name" value="MFS general substrate transporter"/>
    <property type="match status" value="1"/>
</dbReference>
<feature type="transmembrane region" description="Helical" evidence="1">
    <location>
        <begin position="90"/>
        <end position="113"/>
    </location>
</feature>
<organism evidence="3 4">
    <name type="scientific">Thermococcus celericrescens</name>
    <dbReference type="NCBI Taxonomy" id="227598"/>
    <lineage>
        <taxon>Archaea</taxon>
        <taxon>Methanobacteriati</taxon>
        <taxon>Methanobacteriota</taxon>
        <taxon>Thermococci</taxon>
        <taxon>Thermococcales</taxon>
        <taxon>Thermococcaceae</taxon>
        <taxon>Thermococcus</taxon>
    </lineage>
</organism>
<evidence type="ECO:0000313" key="3">
    <source>
        <dbReference type="EMBL" id="KUH34680.1"/>
    </source>
</evidence>
<evidence type="ECO:0000256" key="1">
    <source>
        <dbReference type="SAM" id="Phobius"/>
    </source>
</evidence>
<feature type="transmembrane region" description="Helical" evidence="1">
    <location>
        <begin position="351"/>
        <end position="371"/>
    </location>
</feature>
<dbReference type="OrthoDB" id="85689at2157"/>
<gene>
    <name evidence="3" type="ORF">APY94_00400</name>
</gene>
<dbReference type="RefSeq" id="WP_058937766.1">
    <property type="nucleotide sequence ID" value="NZ_LLYW01000002.1"/>
</dbReference>
<dbReference type="PANTHER" id="PTHR23530">
    <property type="entry name" value="TRANSPORT PROTEIN-RELATED"/>
    <property type="match status" value="1"/>
</dbReference>
<feature type="transmembrane region" description="Helical" evidence="1">
    <location>
        <begin position="134"/>
        <end position="154"/>
    </location>
</feature>
<protein>
    <submittedName>
        <fullName evidence="3">MFS transporter permease</fullName>
    </submittedName>
</protein>
<feature type="transmembrane region" description="Helical" evidence="1">
    <location>
        <begin position="160"/>
        <end position="177"/>
    </location>
</feature>
<keyword evidence="4" id="KW-1185">Reference proteome</keyword>
<dbReference type="Pfam" id="PF07690">
    <property type="entry name" value="MFS_1"/>
    <property type="match status" value="1"/>
</dbReference>
<dbReference type="InterPro" id="IPR011701">
    <property type="entry name" value="MFS"/>
</dbReference>
<feature type="transmembrane region" description="Helical" evidence="1">
    <location>
        <begin position="207"/>
        <end position="225"/>
    </location>
</feature>
<dbReference type="AlphaFoldDB" id="A0A100XZQ9"/>
<keyword evidence="1" id="KW-0472">Membrane</keyword>
<evidence type="ECO:0000313" key="4">
    <source>
        <dbReference type="Proteomes" id="UP000053462"/>
    </source>
</evidence>
<dbReference type="Proteomes" id="UP000053462">
    <property type="component" value="Unassembled WGS sequence"/>
</dbReference>
<feature type="transmembrane region" description="Helical" evidence="1">
    <location>
        <begin position="267"/>
        <end position="282"/>
    </location>
</feature>
<feature type="domain" description="Major facilitator superfamily (MFS) profile" evidence="2">
    <location>
        <begin position="1"/>
        <end position="380"/>
    </location>
</feature>
<feature type="transmembrane region" description="Helical" evidence="1">
    <location>
        <begin position="325"/>
        <end position="345"/>
    </location>
</feature>
<dbReference type="EMBL" id="LLYW01000002">
    <property type="protein sequence ID" value="KUH34680.1"/>
    <property type="molecule type" value="Genomic_DNA"/>
</dbReference>
<keyword evidence="1" id="KW-1133">Transmembrane helix</keyword>